<accession>A6G8D8</accession>
<reference evidence="1 2" key="1">
    <citation type="submission" date="2007-06" db="EMBL/GenBank/DDBJ databases">
        <authorList>
            <person name="Shimkets L."/>
            <person name="Ferriera S."/>
            <person name="Johnson J."/>
            <person name="Kravitz S."/>
            <person name="Beeson K."/>
            <person name="Sutton G."/>
            <person name="Rogers Y.-H."/>
            <person name="Friedman R."/>
            <person name="Frazier M."/>
            <person name="Venter J.C."/>
        </authorList>
    </citation>
    <scope>NUCLEOTIDE SEQUENCE [LARGE SCALE GENOMIC DNA]</scope>
    <source>
        <strain evidence="1 2">SIR-1</strain>
    </source>
</reference>
<dbReference type="InterPro" id="IPR036866">
    <property type="entry name" value="RibonucZ/Hydroxyglut_hydro"/>
</dbReference>
<protein>
    <recommendedName>
        <fullName evidence="3">Metallo-beta-lactamase domain-containing protein</fullName>
    </recommendedName>
</protein>
<gene>
    <name evidence="1" type="ORF">PPSIR1_01437</name>
</gene>
<dbReference type="SUPFAM" id="SSF56281">
    <property type="entry name" value="Metallo-hydrolase/oxidoreductase"/>
    <property type="match status" value="1"/>
</dbReference>
<dbReference type="EMBL" id="ABCS01000039">
    <property type="protein sequence ID" value="EDM77848.1"/>
    <property type="molecule type" value="Genomic_DNA"/>
</dbReference>
<comment type="caution">
    <text evidence="1">The sequence shown here is derived from an EMBL/GenBank/DDBJ whole genome shotgun (WGS) entry which is preliminary data.</text>
</comment>
<evidence type="ECO:0008006" key="3">
    <source>
        <dbReference type="Google" id="ProtNLM"/>
    </source>
</evidence>
<dbReference type="RefSeq" id="WP_006972983.1">
    <property type="nucleotide sequence ID" value="NZ_ABCS01000039.1"/>
</dbReference>
<dbReference type="STRING" id="391625.PPSIR1_01437"/>
<dbReference type="OrthoDB" id="7402742at2"/>
<dbReference type="AlphaFoldDB" id="A6G8D8"/>
<evidence type="ECO:0000313" key="1">
    <source>
        <dbReference type="EMBL" id="EDM77848.1"/>
    </source>
</evidence>
<organism evidence="1 2">
    <name type="scientific">Plesiocystis pacifica SIR-1</name>
    <dbReference type="NCBI Taxonomy" id="391625"/>
    <lineage>
        <taxon>Bacteria</taxon>
        <taxon>Pseudomonadati</taxon>
        <taxon>Myxococcota</taxon>
        <taxon>Polyangia</taxon>
        <taxon>Nannocystales</taxon>
        <taxon>Nannocystaceae</taxon>
        <taxon>Plesiocystis</taxon>
    </lineage>
</organism>
<sequence>MSDRVVDMGGGFWNIRGTWRIKGLINAGTQSSLVRLESGRFVLLDSYTLHGAIEREVLERTDGGAAIEAVLNLHPFHTLHVERVAARFPGARHYGTARHHRLLPDLDWQPERTETEAFAALFADDFDFSVPAGVDFIARDERLHFASVLAFHRRSRVLHVDDTLNYLPFPLGRRLDFHPTLPQVLERRPGAAAAFRGWAEGLIERCAEVDHVCTAHAGLAKRGSLGSVADQIRAALKRAEATLAKHEAKHGAG</sequence>
<name>A6G8D8_9BACT</name>
<dbReference type="Proteomes" id="UP000005801">
    <property type="component" value="Unassembled WGS sequence"/>
</dbReference>
<proteinExistence type="predicted"/>
<evidence type="ECO:0000313" key="2">
    <source>
        <dbReference type="Proteomes" id="UP000005801"/>
    </source>
</evidence>
<dbReference type="eggNOG" id="ENOG502Z91N">
    <property type="taxonomic scope" value="Bacteria"/>
</dbReference>
<keyword evidence="2" id="KW-1185">Reference proteome</keyword>